<name>E0RQD0_WINT6</name>
<dbReference type="EMBL" id="CP001698">
    <property type="protein sequence ID" value="ADN02906.1"/>
    <property type="molecule type" value="Genomic_DNA"/>
</dbReference>
<gene>
    <name evidence="1" type="ordered locus">STHERM_c19710</name>
</gene>
<organism evidence="1 2">
    <name type="scientific">Winmispira thermophila (strain ATCC 49972 / DSM 6192 / RI 19.B1)</name>
    <name type="common">Spirochaeta thermophila</name>
    <dbReference type="NCBI Taxonomy" id="665571"/>
    <lineage>
        <taxon>Bacteria</taxon>
        <taxon>Pseudomonadati</taxon>
        <taxon>Spirochaetota</taxon>
        <taxon>Spirochaetia</taxon>
        <taxon>Winmispirales</taxon>
        <taxon>Winmispiraceae</taxon>
        <taxon>Winmispira</taxon>
    </lineage>
</organism>
<dbReference type="AlphaFoldDB" id="E0RQD0"/>
<protein>
    <submittedName>
        <fullName evidence="1">Uncharacterized protein</fullName>
    </submittedName>
</protein>
<accession>E0RQD0</accession>
<reference key="1">
    <citation type="submission" date="2009-08" db="EMBL/GenBank/DDBJ databases">
        <title>The genome sequence of Spirochaeta thermophila DSM6192.</title>
        <authorList>
            <person name="Angelov A."/>
            <person name="Mientus M."/>
            <person name="Wittenberg S."/>
            <person name="Lehmann R."/>
            <person name="Liesegang H."/>
            <person name="Daniel R."/>
            <person name="Liebl W."/>
        </authorList>
    </citation>
    <scope>NUCLEOTIDE SEQUENCE</scope>
    <source>
        <strain>DSM 6192</strain>
    </source>
</reference>
<dbReference type="HOGENOM" id="CLU_2304266_0_0_12"/>
<dbReference type="KEGG" id="sta:STHERM_c19710"/>
<evidence type="ECO:0000313" key="1">
    <source>
        <dbReference type="EMBL" id="ADN02906.1"/>
    </source>
</evidence>
<dbReference type="PaxDb" id="665571-STHERM_c19710"/>
<proteinExistence type="predicted"/>
<evidence type="ECO:0000313" key="2">
    <source>
        <dbReference type="Proteomes" id="UP000001296"/>
    </source>
</evidence>
<reference evidence="1 2" key="2">
    <citation type="journal article" date="2010" name="J. Bacteriol.">
        <title>Genome sequence of the polysaccharide-degrading, thermophilic anaerobe Spirochaeta thermophila DSM 6192.</title>
        <authorList>
            <person name="Angelov A."/>
            <person name="Liebl S."/>
            <person name="Ballschmiter M."/>
            <person name="Bomeke M."/>
            <person name="Lehmann R."/>
            <person name="Liesegang H."/>
            <person name="Daniel R."/>
            <person name="Liebl W."/>
        </authorList>
    </citation>
    <scope>NUCLEOTIDE SEQUENCE [LARGE SCALE GENOMIC DNA]</scope>
    <source>
        <strain evidence="2">ATCC 49972 / DSM 6192 / RI 19.B1</strain>
    </source>
</reference>
<dbReference type="Proteomes" id="UP000001296">
    <property type="component" value="Chromosome"/>
</dbReference>
<sequence>MEGGRKGEVRVDEEGRLFIRGELATRDYATWFEYRTGKKILPERDTYLGKDKDGNEYWEYMGVVYAYRPKEWKPAATIFLDLSKTLGSVAWFLRKPSVPV</sequence>